<dbReference type="RefSeq" id="XP_056787921.1">
    <property type="nucleotide sequence ID" value="XM_056937122.1"/>
</dbReference>
<dbReference type="GO" id="GO:0019825">
    <property type="term" value="F:oxygen binding"/>
    <property type="evidence" value="ECO:0007669"/>
    <property type="project" value="InterPro"/>
</dbReference>
<dbReference type="Proteomes" id="UP001148312">
    <property type="component" value="Unassembled WGS sequence"/>
</dbReference>
<keyword evidence="3" id="KW-1185">Reference proteome</keyword>
<gene>
    <name evidence="2" type="ORF">N7539_007521</name>
</gene>
<evidence type="ECO:0000313" key="2">
    <source>
        <dbReference type="EMBL" id="KAJ5477377.1"/>
    </source>
</evidence>
<dbReference type="Gene3D" id="1.10.490.10">
    <property type="entry name" value="Globins"/>
    <property type="match status" value="1"/>
</dbReference>
<reference evidence="2" key="2">
    <citation type="journal article" date="2023" name="IMA Fungus">
        <title>Comparative genomic study of the Penicillium genus elucidates a diverse pangenome and 15 lateral gene transfer events.</title>
        <authorList>
            <person name="Petersen C."/>
            <person name="Sorensen T."/>
            <person name="Nielsen M.R."/>
            <person name="Sondergaard T.E."/>
            <person name="Sorensen J.L."/>
            <person name="Fitzpatrick D.A."/>
            <person name="Frisvad J.C."/>
            <person name="Nielsen K.L."/>
        </authorList>
    </citation>
    <scope>NUCLEOTIDE SEQUENCE</scope>
    <source>
        <strain evidence="2">IBT 30728</strain>
    </source>
</reference>
<dbReference type="InterPro" id="IPR012292">
    <property type="entry name" value="Globin/Proto"/>
</dbReference>
<reference evidence="2" key="1">
    <citation type="submission" date="2022-12" db="EMBL/GenBank/DDBJ databases">
        <authorList>
            <person name="Petersen C."/>
        </authorList>
    </citation>
    <scope>NUCLEOTIDE SEQUENCE</scope>
    <source>
        <strain evidence="2">IBT 30728</strain>
    </source>
</reference>
<accession>A0A9W9WVM7</accession>
<protein>
    <recommendedName>
        <fullName evidence="1">Globin-sensor domain-containing protein</fullName>
    </recommendedName>
</protein>
<dbReference type="GO" id="GO:0020037">
    <property type="term" value="F:heme binding"/>
    <property type="evidence" value="ECO:0007669"/>
    <property type="project" value="InterPro"/>
</dbReference>
<comment type="caution">
    <text evidence="2">The sequence shown here is derived from an EMBL/GenBank/DDBJ whole genome shotgun (WGS) entry which is preliminary data.</text>
</comment>
<dbReference type="AlphaFoldDB" id="A0A9W9WVM7"/>
<dbReference type="PANTHER" id="PTHR42071:SF1">
    <property type="entry name" value="GLOBIN-SENSOR DOMAIN-CONTAINING PROTEIN"/>
    <property type="match status" value="1"/>
</dbReference>
<sequence length="296" mass="33738">MPVDYGLGPDFEPKHIDRKSLYVNLEERIKYLHDFLDFNSTDVEALQSGAKYIKQLIPAIVNLVYKKLLQYDITSRAFHTRNTADETMPDKEWLGEETPQIQRRKMFLRWYLTKLCQDPTSIDFWRYLSKVGMMHCGQERLHPLNIEFIHINACMGYIQDIFIEALLSHPRISLERKIGLVRAVNKILWIQNDLFAKWRLRDGEEYAEEMSVYSFGSGKEGYVGDKQILGDEASQLGDDDKASILSSVLAPSIHSTSTEHTISSTPSQAASKASACPFAELAQARGAASETKIWAN</sequence>
<evidence type="ECO:0000313" key="3">
    <source>
        <dbReference type="Proteomes" id="UP001148312"/>
    </source>
</evidence>
<feature type="domain" description="Globin-sensor" evidence="1">
    <location>
        <begin position="26"/>
        <end position="205"/>
    </location>
</feature>
<proteinExistence type="predicted"/>
<dbReference type="InterPro" id="IPR009050">
    <property type="entry name" value="Globin-like_sf"/>
</dbReference>
<dbReference type="EMBL" id="JAPWDQ010000010">
    <property type="protein sequence ID" value="KAJ5477377.1"/>
    <property type="molecule type" value="Genomic_DNA"/>
</dbReference>
<evidence type="ECO:0000259" key="1">
    <source>
        <dbReference type="Pfam" id="PF11563"/>
    </source>
</evidence>
<organism evidence="2 3">
    <name type="scientific">Penicillium diatomitis</name>
    <dbReference type="NCBI Taxonomy" id="2819901"/>
    <lineage>
        <taxon>Eukaryota</taxon>
        <taxon>Fungi</taxon>
        <taxon>Dikarya</taxon>
        <taxon>Ascomycota</taxon>
        <taxon>Pezizomycotina</taxon>
        <taxon>Eurotiomycetes</taxon>
        <taxon>Eurotiomycetidae</taxon>
        <taxon>Eurotiales</taxon>
        <taxon>Aspergillaceae</taxon>
        <taxon>Penicillium</taxon>
    </lineage>
</organism>
<dbReference type="GeneID" id="81627371"/>
<name>A0A9W9WVM7_9EURO</name>
<dbReference type="InterPro" id="IPR044398">
    <property type="entry name" value="Globin-sensor_dom"/>
</dbReference>
<dbReference type="Pfam" id="PF11563">
    <property type="entry name" value="Protoglobin"/>
    <property type="match status" value="1"/>
</dbReference>
<dbReference type="SUPFAM" id="SSF46458">
    <property type="entry name" value="Globin-like"/>
    <property type="match status" value="1"/>
</dbReference>
<dbReference type="PANTHER" id="PTHR42071">
    <property type="entry name" value="PROTOGLOBIN DOMAIN-CONTAINING PROTEIN"/>
    <property type="match status" value="1"/>
</dbReference>